<dbReference type="Proteomes" id="UP001159363">
    <property type="component" value="Chromosome 1"/>
</dbReference>
<gene>
    <name evidence="1" type="ORF">PR048_003136</name>
</gene>
<accession>A0ABQ9IN68</accession>
<dbReference type="EMBL" id="JARBHB010000001">
    <property type="protein sequence ID" value="KAJ8897786.1"/>
    <property type="molecule type" value="Genomic_DNA"/>
</dbReference>
<proteinExistence type="predicted"/>
<evidence type="ECO:0000313" key="2">
    <source>
        <dbReference type="Proteomes" id="UP001159363"/>
    </source>
</evidence>
<organism evidence="1 2">
    <name type="scientific">Dryococelus australis</name>
    <dbReference type="NCBI Taxonomy" id="614101"/>
    <lineage>
        <taxon>Eukaryota</taxon>
        <taxon>Metazoa</taxon>
        <taxon>Ecdysozoa</taxon>
        <taxon>Arthropoda</taxon>
        <taxon>Hexapoda</taxon>
        <taxon>Insecta</taxon>
        <taxon>Pterygota</taxon>
        <taxon>Neoptera</taxon>
        <taxon>Polyneoptera</taxon>
        <taxon>Phasmatodea</taxon>
        <taxon>Verophasmatodea</taxon>
        <taxon>Anareolatae</taxon>
        <taxon>Phasmatidae</taxon>
        <taxon>Eurycanthinae</taxon>
        <taxon>Dryococelus</taxon>
    </lineage>
</organism>
<sequence>MNEMLHSVKIREALKEFIHNRHRRHAFVTRREYLCAVKRTLNEGHSVSKVWVNITVISKRNAFMGGLSTGLKIPPEDGKRLIILQVESVKGFVDGELLSFMSKTSNDCYEEMTMVCKVGLLPSLDENSVIVIDNAPYHNAKLEKILTKVEVALLTGYETKVSTLAVI</sequence>
<comment type="caution">
    <text evidence="1">The sequence shown here is derived from an EMBL/GenBank/DDBJ whole genome shotgun (WGS) entry which is preliminary data.</text>
</comment>
<evidence type="ECO:0000313" key="1">
    <source>
        <dbReference type="EMBL" id="KAJ8897786.1"/>
    </source>
</evidence>
<evidence type="ECO:0008006" key="3">
    <source>
        <dbReference type="Google" id="ProtNLM"/>
    </source>
</evidence>
<name>A0ABQ9IN68_9NEOP</name>
<reference evidence="1 2" key="1">
    <citation type="submission" date="2023-02" db="EMBL/GenBank/DDBJ databases">
        <title>LHISI_Scaffold_Assembly.</title>
        <authorList>
            <person name="Stuart O.P."/>
            <person name="Cleave R."/>
            <person name="Magrath M.J.L."/>
            <person name="Mikheyev A.S."/>
        </authorList>
    </citation>
    <scope>NUCLEOTIDE SEQUENCE [LARGE SCALE GENOMIC DNA]</scope>
    <source>
        <strain evidence="1">Daus_M_001</strain>
        <tissue evidence="1">Leg muscle</tissue>
    </source>
</reference>
<protein>
    <recommendedName>
        <fullName evidence="3">Tc1-like transposase DDE domain-containing protein</fullName>
    </recommendedName>
</protein>
<keyword evidence="2" id="KW-1185">Reference proteome</keyword>